<keyword evidence="2" id="KW-1185">Reference proteome</keyword>
<protein>
    <recommendedName>
        <fullName evidence="3">Reverse transcriptase domain-containing protein</fullName>
    </recommendedName>
</protein>
<dbReference type="EMBL" id="JARK01001340">
    <property type="protein sequence ID" value="EYC31600.1"/>
    <property type="molecule type" value="Genomic_DNA"/>
</dbReference>
<reference evidence="2" key="1">
    <citation type="journal article" date="2015" name="Nat. Genet.">
        <title>The genome and transcriptome of the zoonotic hookworm Ancylostoma ceylanicum identify infection-specific gene families.</title>
        <authorList>
            <person name="Schwarz E.M."/>
            <person name="Hu Y."/>
            <person name="Antoshechkin I."/>
            <person name="Miller M.M."/>
            <person name="Sternberg P.W."/>
            <person name="Aroian R.V."/>
        </authorList>
    </citation>
    <scope>NUCLEOTIDE SEQUENCE</scope>
    <source>
        <strain evidence="2">HY135</strain>
    </source>
</reference>
<evidence type="ECO:0000313" key="2">
    <source>
        <dbReference type="Proteomes" id="UP000024635"/>
    </source>
</evidence>
<sequence>MFLNRLRTTTITDDCIMEAFDVNALYTNVSNDSVMQAIFELLSQHVGFSTYATSESVPQLQCIPVVR</sequence>
<dbReference type="Proteomes" id="UP000024635">
    <property type="component" value="Unassembled WGS sequence"/>
</dbReference>
<proteinExistence type="predicted"/>
<dbReference type="AlphaFoldDB" id="A0A016VW36"/>
<gene>
    <name evidence="1" type="primary">Acey_s0004.g2239</name>
    <name evidence="1" type="ORF">Y032_0004g2239</name>
</gene>
<evidence type="ECO:0000313" key="1">
    <source>
        <dbReference type="EMBL" id="EYC31600.1"/>
    </source>
</evidence>
<accession>A0A016VW36</accession>
<evidence type="ECO:0008006" key="3">
    <source>
        <dbReference type="Google" id="ProtNLM"/>
    </source>
</evidence>
<organism evidence="1 2">
    <name type="scientific">Ancylostoma ceylanicum</name>
    <dbReference type="NCBI Taxonomy" id="53326"/>
    <lineage>
        <taxon>Eukaryota</taxon>
        <taxon>Metazoa</taxon>
        <taxon>Ecdysozoa</taxon>
        <taxon>Nematoda</taxon>
        <taxon>Chromadorea</taxon>
        <taxon>Rhabditida</taxon>
        <taxon>Rhabditina</taxon>
        <taxon>Rhabditomorpha</taxon>
        <taxon>Strongyloidea</taxon>
        <taxon>Ancylostomatidae</taxon>
        <taxon>Ancylostomatinae</taxon>
        <taxon>Ancylostoma</taxon>
    </lineage>
</organism>
<name>A0A016VW36_9BILA</name>
<dbReference type="OrthoDB" id="5862033at2759"/>
<comment type="caution">
    <text evidence="1">The sequence shown here is derived from an EMBL/GenBank/DDBJ whole genome shotgun (WGS) entry which is preliminary data.</text>
</comment>